<organism evidence="9 10">
    <name type="scientific">Colletotrichum orchidophilum</name>
    <dbReference type="NCBI Taxonomy" id="1209926"/>
    <lineage>
        <taxon>Eukaryota</taxon>
        <taxon>Fungi</taxon>
        <taxon>Dikarya</taxon>
        <taxon>Ascomycota</taxon>
        <taxon>Pezizomycotina</taxon>
        <taxon>Sordariomycetes</taxon>
        <taxon>Hypocreomycetidae</taxon>
        <taxon>Glomerellales</taxon>
        <taxon>Glomerellaceae</taxon>
        <taxon>Colletotrichum</taxon>
    </lineage>
</organism>
<comment type="caution">
    <text evidence="9">The sequence shown here is derived from an EMBL/GenBank/DDBJ whole genome shotgun (WGS) entry which is preliminary data.</text>
</comment>
<dbReference type="GeneID" id="34553467"/>
<protein>
    <submittedName>
        <fullName evidence="9">Integral membrane protein</fullName>
    </submittedName>
</protein>
<keyword evidence="10" id="KW-1185">Reference proteome</keyword>
<feature type="transmembrane region" description="Helical" evidence="7">
    <location>
        <begin position="264"/>
        <end position="286"/>
    </location>
</feature>
<accession>A0A1G4BT63</accession>
<feature type="transmembrane region" description="Helical" evidence="7">
    <location>
        <begin position="108"/>
        <end position="132"/>
    </location>
</feature>
<keyword evidence="4 7" id="KW-0472">Membrane</keyword>
<dbReference type="STRING" id="1209926.A0A1G4BT63"/>
<dbReference type="OrthoDB" id="4682787at2759"/>
<dbReference type="EMBL" id="MJBS01000002">
    <property type="protein sequence ID" value="OHF04447.1"/>
    <property type="molecule type" value="Genomic_DNA"/>
</dbReference>
<feature type="transmembrane region" description="Helical" evidence="7">
    <location>
        <begin position="194"/>
        <end position="213"/>
    </location>
</feature>
<evidence type="ECO:0000256" key="7">
    <source>
        <dbReference type="SAM" id="Phobius"/>
    </source>
</evidence>
<evidence type="ECO:0000259" key="8">
    <source>
        <dbReference type="Pfam" id="PF20684"/>
    </source>
</evidence>
<feature type="transmembrane region" description="Helical" evidence="7">
    <location>
        <begin position="225"/>
        <end position="244"/>
    </location>
</feature>
<evidence type="ECO:0000256" key="5">
    <source>
        <dbReference type="ARBA" id="ARBA00038359"/>
    </source>
</evidence>
<evidence type="ECO:0000256" key="3">
    <source>
        <dbReference type="ARBA" id="ARBA00022989"/>
    </source>
</evidence>
<gene>
    <name evidence="9" type="ORF">CORC01_00299</name>
</gene>
<comment type="similarity">
    <text evidence="5">Belongs to the SAT4 family.</text>
</comment>
<dbReference type="PANTHER" id="PTHR33048">
    <property type="entry name" value="PTH11-LIKE INTEGRAL MEMBRANE PROTEIN (AFU_ORTHOLOGUE AFUA_5G11245)"/>
    <property type="match status" value="1"/>
</dbReference>
<dbReference type="Pfam" id="PF20684">
    <property type="entry name" value="Fung_rhodopsin"/>
    <property type="match status" value="1"/>
</dbReference>
<name>A0A1G4BT63_9PEZI</name>
<feature type="region of interest" description="Disordered" evidence="6">
    <location>
        <begin position="336"/>
        <end position="364"/>
    </location>
</feature>
<dbReference type="Proteomes" id="UP000176998">
    <property type="component" value="Unassembled WGS sequence"/>
</dbReference>
<dbReference type="RefSeq" id="XP_022481582.1">
    <property type="nucleotide sequence ID" value="XM_022611957.1"/>
</dbReference>
<feature type="compositionally biased region" description="Polar residues" evidence="6">
    <location>
        <begin position="336"/>
        <end position="356"/>
    </location>
</feature>
<comment type="subcellular location">
    <subcellularLocation>
        <location evidence="1">Membrane</location>
        <topology evidence="1">Multi-pass membrane protein</topology>
    </subcellularLocation>
</comment>
<dbReference type="InterPro" id="IPR049326">
    <property type="entry name" value="Rhodopsin_dom_fungi"/>
</dbReference>
<keyword evidence="3 7" id="KW-1133">Transmembrane helix</keyword>
<proteinExistence type="inferred from homology"/>
<feature type="transmembrane region" description="Helical" evidence="7">
    <location>
        <begin position="65"/>
        <end position="88"/>
    </location>
</feature>
<evidence type="ECO:0000313" key="9">
    <source>
        <dbReference type="EMBL" id="OHF04447.1"/>
    </source>
</evidence>
<keyword evidence="2 7" id="KW-0812">Transmembrane</keyword>
<evidence type="ECO:0000256" key="1">
    <source>
        <dbReference type="ARBA" id="ARBA00004141"/>
    </source>
</evidence>
<feature type="transmembrane region" description="Helical" evidence="7">
    <location>
        <begin position="144"/>
        <end position="174"/>
    </location>
</feature>
<feature type="transmembrane region" description="Helical" evidence="7">
    <location>
        <begin position="33"/>
        <end position="53"/>
    </location>
</feature>
<evidence type="ECO:0000256" key="6">
    <source>
        <dbReference type="SAM" id="MobiDB-lite"/>
    </source>
</evidence>
<evidence type="ECO:0000256" key="4">
    <source>
        <dbReference type="ARBA" id="ARBA00023136"/>
    </source>
</evidence>
<dbReference type="InterPro" id="IPR052337">
    <property type="entry name" value="SAT4-like"/>
</dbReference>
<reference evidence="9 10" key="1">
    <citation type="submission" date="2016-09" db="EMBL/GenBank/DDBJ databases">
        <authorList>
            <person name="Capua I."/>
            <person name="De Benedictis P."/>
            <person name="Joannis T."/>
            <person name="Lombin L.H."/>
            <person name="Cattoli G."/>
        </authorList>
    </citation>
    <scope>NUCLEOTIDE SEQUENCE [LARGE SCALE GENOMIC DNA]</scope>
    <source>
        <strain evidence="9 10">IMI 309357</strain>
    </source>
</reference>
<dbReference type="GO" id="GO:0016020">
    <property type="term" value="C:membrane"/>
    <property type="evidence" value="ECO:0007669"/>
    <property type="project" value="UniProtKB-SubCell"/>
</dbReference>
<evidence type="ECO:0000313" key="10">
    <source>
        <dbReference type="Proteomes" id="UP000176998"/>
    </source>
</evidence>
<evidence type="ECO:0000256" key="2">
    <source>
        <dbReference type="ARBA" id="ARBA00022692"/>
    </source>
</evidence>
<dbReference type="PANTHER" id="PTHR33048:SF108">
    <property type="entry name" value="INTEGRAL MEMBRANE PROTEIN"/>
    <property type="match status" value="1"/>
</dbReference>
<dbReference type="AlphaFoldDB" id="A0A1G4BT63"/>
<feature type="domain" description="Rhodopsin" evidence="8">
    <location>
        <begin position="49"/>
        <end position="288"/>
    </location>
</feature>
<sequence>MSINTGPIGAAPPPYGETPNFDNPRDAGHMLHIVYMTLIQIVVVVFFALRIYVKLLVNGKFRLEDWSCLVGWIFTVVLNTTIFIKLHYGEGFHIWEITASNFAELQKWLYISSLLYSPAAFFTKTALLLLTLRVFSVDRNVARVLHALLAFFLLCYIPAQVAKAVVCIPVQAFWDTTTVNFKCIDQTKLFLYDGSISIVSDLVILVVPIPLTWTLRVSFARKVKVVALLGAGGVAFAVTVYRVYLTTKFGETKDPTADFIPLDWTVTGELAIGLVCACFPSINHLLERRTATRISSNSSTARLSWWRKVSKDCLDSLSSWGMNRRSKLAAGNRTRLQNTTADSNARLASTPGSTPGTERDEPQQSDYDIELAVISMPQSEPHPGDLVTTRVDRHNNDLLNPLPVIRRSSPFRIEGPS</sequence>